<proteinExistence type="predicted"/>
<evidence type="ECO:0000313" key="1">
    <source>
        <dbReference type="EMBL" id="MBC2652573.1"/>
    </source>
</evidence>
<evidence type="ECO:0000313" key="2">
    <source>
        <dbReference type="Proteomes" id="UP000520156"/>
    </source>
</evidence>
<accession>A0A7X1F8Z1</accession>
<name>A0A7X1F8Z1_9SPHN</name>
<dbReference type="Proteomes" id="UP000520156">
    <property type="component" value="Unassembled WGS sequence"/>
</dbReference>
<dbReference type="RefSeq" id="WP_185683985.1">
    <property type="nucleotide sequence ID" value="NZ_JACLAU010000022.1"/>
</dbReference>
<dbReference type="EMBL" id="JACLAU010000022">
    <property type="protein sequence ID" value="MBC2652573.1"/>
    <property type="molecule type" value="Genomic_DNA"/>
</dbReference>
<sequence>MVPLLPLLLSATAPATEDPPQAARPLPGYALGQPLAESRQVVPPGETRGTWVLRCAGDVGAPAGLGAAPSAATEALHCWPMRIGADGERRASAWHRHAAAIEDLEFRGDRLALIRIVTRAADGTTRVEVFTTGAGAAR</sequence>
<dbReference type="AlphaFoldDB" id="A0A7X1F8Z1"/>
<protein>
    <submittedName>
        <fullName evidence="1">Uncharacterized protein</fullName>
    </submittedName>
</protein>
<keyword evidence="2" id="KW-1185">Reference proteome</keyword>
<comment type="caution">
    <text evidence="1">The sequence shown here is derived from an EMBL/GenBank/DDBJ whole genome shotgun (WGS) entry which is preliminary data.</text>
</comment>
<reference evidence="1 2" key="1">
    <citation type="submission" date="2020-08" db="EMBL/GenBank/DDBJ databases">
        <title>The genome sequence of Novosphingobium flavum 4Y4.</title>
        <authorList>
            <person name="Liu Y."/>
        </authorList>
    </citation>
    <scope>NUCLEOTIDE SEQUENCE [LARGE SCALE GENOMIC DNA]</scope>
    <source>
        <strain evidence="1 2">4Y4</strain>
    </source>
</reference>
<organism evidence="1 2">
    <name type="scientific">Novosphingobium aerophilum</name>
    <dbReference type="NCBI Taxonomy" id="2839843"/>
    <lineage>
        <taxon>Bacteria</taxon>
        <taxon>Pseudomonadati</taxon>
        <taxon>Pseudomonadota</taxon>
        <taxon>Alphaproteobacteria</taxon>
        <taxon>Sphingomonadales</taxon>
        <taxon>Sphingomonadaceae</taxon>
        <taxon>Novosphingobium</taxon>
    </lineage>
</organism>
<gene>
    <name evidence="1" type="ORF">H7F49_12750</name>
</gene>